<dbReference type="InterPro" id="IPR017871">
    <property type="entry name" value="ABC_transporter-like_CS"/>
</dbReference>
<dbReference type="PROSITE" id="PS00211">
    <property type="entry name" value="ABC_TRANSPORTER_1"/>
    <property type="match status" value="1"/>
</dbReference>
<dbReference type="InterPro" id="IPR003439">
    <property type="entry name" value="ABC_transporter-like_ATP-bd"/>
</dbReference>
<keyword evidence="3" id="KW-0813">Transport</keyword>
<accession>A0A4R6RGX9</accession>
<organism evidence="7 8">
    <name type="scientific">Oharaeibacter diazotrophicus</name>
    <dbReference type="NCBI Taxonomy" id="1920512"/>
    <lineage>
        <taxon>Bacteria</taxon>
        <taxon>Pseudomonadati</taxon>
        <taxon>Pseudomonadota</taxon>
        <taxon>Alphaproteobacteria</taxon>
        <taxon>Hyphomicrobiales</taxon>
        <taxon>Pleomorphomonadaceae</taxon>
        <taxon>Oharaeibacter</taxon>
    </lineage>
</organism>
<reference evidence="7 8" key="1">
    <citation type="submission" date="2019-03" db="EMBL/GenBank/DDBJ databases">
        <title>Genomic Encyclopedia of Type Strains, Phase IV (KMG-IV): sequencing the most valuable type-strain genomes for metagenomic binning, comparative biology and taxonomic classification.</title>
        <authorList>
            <person name="Goeker M."/>
        </authorList>
    </citation>
    <scope>NUCLEOTIDE SEQUENCE [LARGE SCALE GENOMIC DNA]</scope>
    <source>
        <strain evidence="7 8">DSM 102969</strain>
    </source>
</reference>
<dbReference type="GO" id="GO:0016887">
    <property type="term" value="F:ATP hydrolysis activity"/>
    <property type="evidence" value="ECO:0007669"/>
    <property type="project" value="InterPro"/>
</dbReference>
<dbReference type="CDD" id="cd03257">
    <property type="entry name" value="ABC_NikE_OppD_transporters"/>
    <property type="match status" value="1"/>
</dbReference>
<protein>
    <submittedName>
        <fullName evidence="7">Peptide/nickel transport system ATP-binding protein</fullName>
    </submittedName>
</protein>
<dbReference type="InterPro" id="IPR003593">
    <property type="entry name" value="AAA+_ATPase"/>
</dbReference>
<dbReference type="PANTHER" id="PTHR43776">
    <property type="entry name" value="TRANSPORT ATP-BINDING PROTEIN"/>
    <property type="match status" value="1"/>
</dbReference>
<evidence type="ECO:0000256" key="4">
    <source>
        <dbReference type="ARBA" id="ARBA00022741"/>
    </source>
</evidence>
<feature type="domain" description="ABC transporter" evidence="6">
    <location>
        <begin position="7"/>
        <end position="256"/>
    </location>
</feature>
<dbReference type="Gene3D" id="3.40.50.300">
    <property type="entry name" value="P-loop containing nucleotide triphosphate hydrolases"/>
    <property type="match status" value="2"/>
</dbReference>
<dbReference type="NCBIfam" id="NF008453">
    <property type="entry name" value="PRK11308.1"/>
    <property type="match status" value="2"/>
</dbReference>
<dbReference type="InterPro" id="IPR027417">
    <property type="entry name" value="P-loop_NTPase"/>
</dbReference>
<dbReference type="NCBIfam" id="TIGR01727">
    <property type="entry name" value="oligo_HPY"/>
    <property type="match status" value="1"/>
</dbReference>
<keyword evidence="5 7" id="KW-0067">ATP-binding</keyword>
<dbReference type="InterPro" id="IPR050319">
    <property type="entry name" value="ABC_transp_ATP-bind"/>
</dbReference>
<comment type="similarity">
    <text evidence="2">Belongs to the ABC transporter superfamily.</text>
</comment>
<dbReference type="GO" id="GO:0015833">
    <property type="term" value="P:peptide transport"/>
    <property type="evidence" value="ECO:0007669"/>
    <property type="project" value="InterPro"/>
</dbReference>
<dbReference type="GO" id="GO:0005886">
    <property type="term" value="C:plasma membrane"/>
    <property type="evidence" value="ECO:0007669"/>
    <property type="project" value="UniProtKB-SubCell"/>
</dbReference>
<name>A0A4R6RGX9_9HYPH</name>
<evidence type="ECO:0000259" key="6">
    <source>
        <dbReference type="PROSITE" id="PS50893"/>
    </source>
</evidence>
<evidence type="ECO:0000313" key="7">
    <source>
        <dbReference type="EMBL" id="TDP85514.1"/>
    </source>
</evidence>
<dbReference type="GO" id="GO:0005524">
    <property type="term" value="F:ATP binding"/>
    <property type="evidence" value="ECO:0007669"/>
    <property type="project" value="UniProtKB-KW"/>
</dbReference>
<proteinExistence type="inferred from homology"/>
<dbReference type="SUPFAM" id="SSF52540">
    <property type="entry name" value="P-loop containing nucleoside triphosphate hydrolases"/>
    <property type="match status" value="2"/>
</dbReference>
<keyword evidence="8" id="KW-1185">Reference proteome</keyword>
<evidence type="ECO:0000256" key="2">
    <source>
        <dbReference type="ARBA" id="ARBA00005417"/>
    </source>
</evidence>
<dbReference type="Pfam" id="PF00005">
    <property type="entry name" value="ABC_tran"/>
    <property type="match status" value="2"/>
</dbReference>
<comment type="caution">
    <text evidence="7">The sequence shown here is derived from an EMBL/GenBank/DDBJ whole genome shotgun (WGS) entry which is preliminary data.</text>
</comment>
<dbReference type="OrthoDB" id="9802264at2"/>
<dbReference type="PANTHER" id="PTHR43776:SF7">
    <property type="entry name" value="D,D-DIPEPTIDE TRANSPORT ATP-BINDING PROTEIN DDPF-RELATED"/>
    <property type="match status" value="1"/>
</dbReference>
<dbReference type="RefSeq" id="WP_126541353.1">
    <property type="nucleotide sequence ID" value="NZ_BSPM01000004.1"/>
</dbReference>
<evidence type="ECO:0000256" key="3">
    <source>
        <dbReference type="ARBA" id="ARBA00022448"/>
    </source>
</evidence>
<dbReference type="Proteomes" id="UP000294547">
    <property type="component" value="Unassembled WGS sequence"/>
</dbReference>
<evidence type="ECO:0000256" key="5">
    <source>
        <dbReference type="ARBA" id="ARBA00022840"/>
    </source>
</evidence>
<dbReference type="PROSITE" id="PS50893">
    <property type="entry name" value="ABC_TRANSPORTER_2"/>
    <property type="match status" value="2"/>
</dbReference>
<evidence type="ECO:0000313" key="8">
    <source>
        <dbReference type="Proteomes" id="UP000294547"/>
    </source>
</evidence>
<comment type="subcellular location">
    <subcellularLocation>
        <location evidence="1">Cell inner membrane</location>
        <topology evidence="1">Peripheral membrane protein</topology>
    </subcellularLocation>
</comment>
<gene>
    <name evidence="7" type="ORF">EDD54_2368</name>
</gene>
<dbReference type="GO" id="GO:0055085">
    <property type="term" value="P:transmembrane transport"/>
    <property type="evidence" value="ECO:0007669"/>
    <property type="project" value="UniProtKB-ARBA"/>
</dbReference>
<keyword evidence="4" id="KW-0547">Nucleotide-binding</keyword>
<dbReference type="Pfam" id="PF08352">
    <property type="entry name" value="oligo_HPY"/>
    <property type="match status" value="1"/>
</dbReference>
<sequence length="604" mass="65427">MDLKLILEVENLTVGTADGARPVLEGVGLKLHAGEIVGVYGETGAGKTVLSRALADWLPPGLSYRSGKVLFAGHDILDRRAGAGKAVIGRDIAYIGSKPQSAMDPTLPVGVQIVEKLRAVRPEWSPATCRDRVIQLLTEVRIPSPEERFHDYPSKFSGGMMQRVMIVDAIAAEPAVLIADNVTQPLDVTIGAQIVALLGDLAHRHRMGTVYLASSLATLSQFGGRTAVLGEGRIVEERPFADLIADPRTETTRRAIEAVPKIWAVGEKPPAPAVAPVPLMRIREATRTYRIRRRGTFNSYNAVQAVRGVSFDILTGENFGIVGESGCGKSTLTRLLAWLETPDAGAIELAGVSLAALSSRDLLAKRAEFQLLLQDPYNALPPRTTVGRMIEEGLRIRGEGGKGLRDKVLAAMAEVGLPARLYDQLPNTLSTGDRQRISIARALILSPRLLILDETLSSIDQREQAKLIDLFAGLQKKNDLTYVFISHDLAMVRKVCTRIAVMYLGKIVEIADNHDLFFAPRHPYTKALLSAAPTLEDKPFDAGEYLLEGEPPSPIDIPPGCSFASRCPLAFARCRAETPELREWRPGAFAACHLVETEAAAAAA</sequence>
<dbReference type="AlphaFoldDB" id="A0A4R6RGX9"/>
<dbReference type="InterPro" id="IPR013563">
    <property type="entry name" value="Oligopep_ABC_C"/>
</dbReference>
<dbReference type="SMART" id="SM00382">
    <property type="entry name" value="AAA"/>
    <property type="match status" value="2"/>
</dbReference>
<feature type="domain" description="ABC transporter" evidence="6">
    <location>
        <begin position="291"/>
        <end position="529"/>
    </location>
</feature>
<evidence type="ECO:0000256" key="1">
    <source>
        <dbReference type="ARBA" id="ARBA00004417"/>
    </source>
</evidence>
<dbReference type="EMBL" id="SNXY01000007">
    <property type="protein sequence ID" value="TDP85514.1"/>
    <property type="molecule type" value="Genomic_DNA"/>
</dbReference>